<evidence type="ECO:0000313" key="1">
    <source>
        <dbReference type="WBParaSite" id="maker-PairedContig_3901-snap-gene-0.8-mRNA-1"/>
    </source>
</evidence>
<accession>A0A1I8EPR7</accession>
<protein>
    <submittedName>
        <fullName evidence="1">Uncharacterized protein</fullName>
    </submittedName>
</protein>
<organism evidence="1">
    <name type="scientific">Wuchereria bancrofti</name>
    <dbReference type="NCBI Taxonomy" id="6293"/>
    <lineage>
        <taxon>Eukaryota</taxon>
        <taxon>Metazoa</taxon>
        <taxon>Ecdysozoa</taxon>
        <taxon>Nematoda</taxon>
        <taxon>Chromadorea</taxon>
        <taxon>Rhabditida</taxon>
        <taxon>Spirurina</taxon>
        <taxon>Spiruromorpha</taxon>
        <taxon>Filarioidea</taxon>
        <taxon>Onchocercidae</taxon>
        <taxon>Wuchereria</taxon>
    </lineage>
</organism>
<proteinExistence type="predicted"/>
<reference evidence="1" key="1">
    <citation type="submission" date="2016-11" db="UniProtKB">
        <authorList>
            <consortium name="WormBaseParasite"/>
        </authorList>
    </citation>
    <scope>IDENTIFICATION</scope>
    <source>
        <strain evidence="1">pt0022</strain>
    </source>
</reference>
<dbReference type="AlphaFoldDB" id="A0A1I8EPR7"/>
<sequence>MEIIISKYDFQKIAELKSTTQIVLMSTINGIDQLRYNAKMDLIQSINGNKKAKNICHSNWLLYQL</sequence>
<name>A0A1I8EPR7_WUCBA</name>
<dbReference type="WBParaSite" id="maker-PairedContig_3901-snap-gene-0.8-mRNA-1">
    <property type="protein sequence ID" value="maker-PairedContig_3901-snap-gene-0.8-mRNA-1"/>
    <property type="gene ID" value="maker-PairedContig_3901-snap-gene-0.8"/>
</dbReference>